<dbReference type="GO" id="GO:0016829">
    <property type="term" value="F:lyase activity"/>
    <property type="evidence" value="ECO:0007669"/>
    <property type="project" value="UniProtKB-KW"/>
</dbReference>
<dbReference type="Proteomes" id="UP000292445">
    <property type="component" value="Unassembled WGS sequence"/>
</dbReference>
<organism evidence="4 5">
    <name type="scientific">Pigmentiphaga kullae</name>
    <dbReference type="NCBI Taxonomy" id="151784"/>
    <lineage>
        <taxon>Bacteria</taxon>
        <taxon>Pseudomonadati</taxon>
        <taxon>Pseudomonadota</taxon>
        <taxon>Betaproteobacteria</taxon>
        <taxon>Burkholderiales</taxon>
        <taxon>Alcaligenaceae</taxon>
        <taxon>Pigmentiphaga</taxon>
    </lineage>
</organism>
<dbReference type="InterPro" id="IPR001753">
    <property type="entry name" value="Enoyl-CoA_hydra/iso"/>
</dbReference>
<dbReference type="CDD" id="cd06558">
    <property type="entry name" value="crotonase-like"/>
    <property type="match status" value="1"/>
</dbReference>
<name>A0A4Q7NDY0_9BURK</name>
<dbReference type="InterPro" id="IPR014748">
    <property type="entry name" value="Enoyl-CoA_hydra_C"/>
</dbReference>
<comment type="similarity">
    <text evidence="1 3">Belongs to the enoyl-CoA hydratase/isomerase family.</text>
</comment>
<keyword evidence="5" id="KW-1185">Reference proteome</keyword>
<reference evidence="4 5" key="1">
    <citation type="submission" date="2019-02" db="EMBL/GenBank/DDBJ databases">
        <title>Genomic Encyclopedia of Type Strains, Phase IV (KMG-IV): sequencing the most valuable type-strain genomes for metagenomic binning, comparative biology and taxonomic classification.</title>
        <authorList>
            <person name="Goeker M."/>
        </authorList>
    </citation>
    <scope>NUCLEOTIDE SEQUENCE [LARGE SCALE GENOMIC DNA]</scope>
    <source>
        <strain evidence="4 5">K24</strain>
    </source>
</reference>
<evidence type="ECO:0000313" key="4">
    <source>
        <dbReference type="EMBL" id="RZS81216.1"/>
    </source>
</evidence>
<dbReference type="RefSeq" id="WP_130358822.1">
    <property type="nucleotide sequence ID" value="NZ_SGXC01000002.1"/>
</dbReference>
<evidence type="ECO:0000256" key="2">
    <source>
        <dbReference type="ARBA" id="ARBA00023239"/>
    </source>
</evidence>
<dbReference type="InterPro" id="IPR018376">
    <property type="entry name" value="Enoyl-CoA_hyd/isom_CS"/>
</dbReference>
<dbReference type="PANTHER" id="PTHR11941">
    <property type="entry name" value="ENOYL-COA HYDRATASE-RELATED"/>
    <property type="match status" value="1"/>
</dbReference>
<dbReference type="PANTHER" id="PTHR11941:SF54">
    <property type="entry name" value="ENOYL-COA HYDRATASE, MITOCHONDRIAL"/>
    <property type="match status" value="1"/>
</dbReference>
<evidence type="ECO:0000313" key="5">
    <source>
        <dbReference type="Proteomes" id="UP000292445"/>
    </source>
</evidence>
<dbReference type="GO" id="GO:0006635">
    <property type="term" value="P:fatty acid beta-oxidation"/>
    <property type="evidence" value="ECO:0007669"/>
    <property type="project" value="TreeGrafter"/>
</dbReference>
<dbReference type="Gene3D" id="3.90.226.10">
    <property type="entry name" value="2-enoyl-CoA Hydratase, Chain A, domain 1"/>
    <property type="match status" value="1"/>
</dbReference>
<dbReference type="OrthoDB" id="9148881at2"/>
<dbReference type="EMBL" id="SGXC01000002">
    <property type="protein sequence ID" value="RZS81216.1"/>
    <property type="molecule type" value="Genomic_DNA"/>
</dbReference>
<dbReference type="SUPFAM" id="SSF52096">
    <property type="entry name" value="ClpP/crotonase"/>
    <property type="match status" value="1"/>
</dbReference>
<sequence>MSSEARPGRIHVAVEQHLGRVVIDHPAKHNALTFDMWQSLPGLLDELESRDDVRAIVFEGAGDRAFASGSDISQFGEQRDTEENVRRYNATVERAIGRIGAVRKPTLAFINGYCFGGGVAIALHCDMRYGNEQAQFCIPAGKVGVGYHELWLHRLAQLVGPAHAKEIMFTARRYTADEARQMGLVNRIQTREETLDLARTIAGLAPLTHRASKLAIETSTAPDGRDWQACKDAILDCFRSADYVEGREAFTGKRTPVFRGK</sequence>
<dbReference type="InterPro" id="IPR029045">
    <property type="entry name" value="ClpP/crotonase-like_dom_sf"/>
</dbReference>
<dbReference type="PROSITE" id="PS00166">
    <property type="entry name" value="ENOYL_COA_HYDRATASE"/>
    <property type="match status" value="1"/>
</dbReference>
<dbReference type="NCBIfam" id="NF004781">
    <property type="entry name" value="PRK06127.1"/>
    <property type="match status" value="1"/>
</dbReference>
<keyword evidence="2" id="KW-0456">Lyase</keyword>
<accession>A0A4Q7NDY0</accession>
<dbReference type="Pfam" id="PF00378">
    <property type="entry name" value="ECH_1"/>
    <property type="match status" value="1"/>
</dbReference>
<comment type="caution">
    <text evidence="4">The sequence shown here is derived from an EMBL/GenBank/DDBJ whole genome shotgun (WGS) entry which is preliminary data.</text>
</comment>
<dbReference type="Gene3D" id="1.10.12.10">
    <property type="entry name" value="Lyase 2-enoyl-coa Hydratase, Chain A, domain 2"/>
    <property type="match status" value="1"/>
</dbReference>
<dbReference type="AlphaFoldDB" id="A0A4Q7NDY0"/>
<proteinExistence type="inferred from homology"/>
<protein>
    <submittedName>
        <fullName evidence="4">Enoyl-CoA hydratase/carnithine racemase</fullName>
    </submittedName>
</protein>
<evidence type="ECO:0000256" key="3">
    <source>
        <dbReference type="RuleBase" id="RU003707"/>
    </source>
</evidence>
<evidence type="ECO:0000256" key="1">
    <source>
        <dbReference type="ARBA" id="ARBA00005254"/>
    </source>
</evidence>
<gene>
    <name evidence="4" type="ORF">EV675_3839</name>
</gene>